<organism evidence="1 2">
    <name type="scientific">Xenorhabdus cabanillasii JM26</name>
    <dbReference type="NCBI Taxonomy" id="1427517"/>
    <lineage>
        <taxon>Bacteria</taxon>
        <taxon>Pseudomonadati</taxon>
        <taxon>Pseudomonadota</taxon>
        <taxon>Gammaproteobacteria</taxon>
        <taxon>Enterobacterales</taxon>
        <taxon>Morganellaceae</taxon>
        <taxon>Xenorhabdus</taxon>
    </lineage>
</organism>
<sequence>MPDPLGIQGGENLYAYVKNPLSWIDPIGLKGGLNPYGYAHNPSKWVDPYGLAGGVGNKGDANLKQTGGRQVLDPDSLAGWEKAPKFYDKIRADPTDIPTIATNTGWKESHIARIKDHVFFKEHQLRDGIGRFDADPEIVNSWERLKRGDHVKSDFDLLRHEYFESRFEGIFRTDYDTAHKAAVRSGRDWNP</sequence>
<evidence type="ECO:0000313" key="2">
    <source>
        <dbReference type="Proteomes" id="UP000019197"/>
    </source>
</evidence>
<accession>W1J9H6</accession>
<dbReference type="EMBL" id="CBXE010000369">
    <property type="protein sequence ID" value="CDL86673.1"/>
    <property type="molecule type" value="Genomic_DNA"/>
</dbReference>
<dbReference type="AlphaFoldDB" id="W1J9H6"/>
<comment type="caution">
    <text evidence="1">The sequence shown here is derived from an EMBL/GenBank/DDBJ whole genome shotgun (WGS) entry which is preliminary data.</text>
</comment>
<name>W1J9H6_9GAMM</name>
<dbReference type="Proteomes" id="UP000019197">
    <property type="component" value="Unassembled WGS sequence"/>
</dbReference>
<gene>
    <name evidence="1" type="ORF">XCR1_4300022</name>
</gene>
<evidence type="ECO:0008006" key="3">
    <source>
        <dbReference type="Google" id="ProtNLM"/>
    </source>
</evidence>
<proteinExistence type="predicted"/>
<evidence type="ECO:0000313" key="1">
    <source>
        <dbReference type="EMBL" id="CDL86673.1"/>
    </source>
</evidence>
<dbReference type="Gene3D" id="2.180.10.10">
    <property type="entry name" value="RHS repeat-associated core"/>
    <property type="match status" value="2"/>
</dbReference>
<protein>
    <recommendedName>
        <fullName evidence="3">Rhs family protein</fullName>
    </recommendedName>
</protein>
<reference evidence="1 2" key="1">
    <citation type="submission" date="2013-11" db="EMBL/GenBank/DDBJ databases">
        <title>Draft genome sequence and annotation of the entomopathogenic bacterium, Xenorhabdus cabanillasi strain JM26.</title>
        <authorList>
            <person name="Gualtieri M."/>
            <person name="Ogier J.C."/>
            <person name="Pages S."/>
            <person name="Givaudan A."/>
            <person name="Gaudriault S."/>
        </authorList>
    </citation>
    <scope>NUCLEOTIDE SEQUENCE [LARGE SCALE GENOMIC DNA]</scope>
    <source>
        <strain evidence="1 2">JM26</strain>
    </source>
</reference>